<reference evidence="2" key="1">
    <citation type="journal article" date="2018" name="Int. J. Biol. Macromol.">
        <title>A mitochondrial genome of Micronectidae and implications for its phylogenetic position.</title>
        <authorList>
            <person name="Zhang D.L."/>
            <person name="Li M."/>
            <person name="Li T."/>
            <person name="Yuan J.J."/>
            <person name="Bu W.J."/>
        </authorList>
    </citation>
    <scope>NUCLEOTIDE SEQUENCE</scope>
</reference>
<keyword evidence="1" id="KW-1133">Transmembrane helix</keyword>
<keyword evidence="1" id="KW-0812">Transmembrane</keyword>
<feature type="transmembrane region" description="Helical" evidence="1">
    <location>
        <begin position="6"/>
        <end position="29"/>
    </location>
</feature>
<geneLocation type="mitochondrion" evidence="2"/>
<organism evidence="2">
    <name type="scientific">Micronecta sahlbergii</name>
    <dbReference type="NCBI Taxonomy" id="2304347"/>
    <lineage>
        <taxon>Eukaryota</taxon>
        <taxon>Metazoa</taxon>
        <taxon>Ecdysozoa</taxon>
        <taxon>Arthropoda</taxon>
        <taxon>Hexapoda</taxon>
        <taxon>Insecta</taxon>
        <taxon>Pterygota</taxon>
        <taxon>Neoptera</taxon>
        <taxon>Paraneoptera</taxon>
        <taxon>Hemiptera</taxon>
        <taxon>Heteroptera</taxon>
        <taxon>Panheteroptera</taxon>
        <taxon>Nepomorpha</taxon>
        <taxon>Micronectidae</taxon>
        <taxon>Micronecta</taxon>
    </lineage>
</organism>
<protein>
    <submittedName>
        <fullName evidence="2">ATP synthase F0 subunit 8</fullName>
    </submittedName>
</protein>
<accession>A0A346LZK1</accession>
<proteinExistence type="predicted"/>
<sequence length="51" mass="6346">MPQMSPMYWLSLFMMFNLLIMMFTQMIYFSNNKQPVIKMNKISSQNMNWKW</sequence>
<evidence type="ECO:0000256" key="1">
    <source>
        <dbReference type="SAM" id="Phobius"/>
    </source>
</evidence>
<keyword evidence="1" id="KW-0472">Membrane</keyword>
<reference evidence="2" key="2">
    <citation type="submission" date="2018-05" db="EMBL/GenBank/DDBJ databases">
        <authorList>
            <person name="Lanie J.A."/>
            <person name="Ng W.-L."/>
            <person name="Kazmierczak K.M."/>
            <person name="Andrzejewski T.M."/>
            <person name="Davidsen T.M."/>
            <person name="Wayne K.J."/>
            <person name="Tettelin H."/>
            <person name="Glass J.I."/>
            <person name="Rusch D."/>
            <person name="Podicherti R."/>
            <person name="Tsui H.-C.T."/>
            <person name="Winkler M.E."/>
        </authorList>
    </citation>
    <scope>NUCLEOTIDE SEQUENCE</scope>
</reference>
<dbReference type="AlphaFoldDB" id="A0A346LZK1"/>
<gene>
    <name evidence="2" type="primary">ATP8</name>
</gene>
<dbReference type="EMBL" id="MH382835">
    <property type="protein sequence ID" value="AXQ02196.1"/>
    <property type="molecule type" value="Genomic_DNA"/>
</dbReference>
<name>A0A346LZK1_9HEMI</name>
<keyword evidence="2" id="KW-0496">Mitochondrion</keyword>
<evidence type="ECO:0000313" key="2">
    <source>
        <dbReference type="EMBL" id="AXQ02196.1"/>
    </source>
</evidence>